<evidence type="ECO:0000313" key="2">
    <source>
        <dbReference type="EMBL" id="PJZ70723.1"/>
    </source>
</evidence>
<sequence length="167" mass="19070">MKAPTAPSTPFFRILFVMGFLSLVFFVPLYLVVRGENVHQAELYKSLTGPGKKEFGVLTEKTNLEKLGRTVHLYTYLVSDEFGKKHEVTEEVDEQTHLRLRVGDTVNVRCKTWTSLGKRRLIARILGNKAPTPNFHFMEILFLNGIAYSLLIIGIGTYYRIFKAAEE</sequence>
<evidence type="ECO:0000313" key="3">
    <source>
        <dbReference type="EMBL" id="PJZ73932.1"/>
    </source>
</evidence>
<dbReference type="AlphaFoldDB" id="A0A2M9ZPB9"/>
<name>A0A2M9ZPB9_9LEPT</name>
<reference evidence="4 5" key="1">
    <citation type="submission" date="2017-07" db="EMBL/GenBank/DDBJ databases">
        <title>Leptospira spp. isolated from tropical soils.</title>
        <authorList>
            <person name="Thibeaux R."/>
            <person name="Iraola G."/>
            <person name="Ferres I."/>
            <person name="Bierque E."/>
            <person name="Girault D."/>
            <person name="Soupe-Gilbert M.-E."/>
            <person name="Picardeau M."/>
            <person name="Goarant C."/>
        </authorList>
    </citation>
    <scope>NUCLEOTIDE SEQUENCE [LARGE SCALE GENOMIC DNA]</scope>
    <source>
        <strain evidence="3 5">FH1-B-B1</strain>
        <strain evidence="2 4">FH1-B-C1</strain>
    </source>
</reference>
<keyword evidence="1" id="KW-0812">Transmembrane</keyword>
<proteinExistence type="predicted"/>
<keyword evidence="4" id="KW-1185">Reference proteome</keyword>
<dbReference type="RefSeq" id="WP_100712729.1">
    <property type="nucleotide sequence ID" value="NZ_NPDY01000002.1"/>
</dbReference>
<keyword evidence="1" id="KW-1133">Transmembrane helix</keyword>
<gene>
    <name evidence="2" type="ORF">CH360_04150</name>
    <name evidence="3" type="ORF">CH373_07290</name>
</gene>
<protein>
    <submittedName>
        <fullName evidence="3">Uncharacterized protein</fullName>
    </submittedName>
</protein>
<organism evidence="3 5">
    <name type="scientific">Leptospira perolatii</name>
    <dbReference type="NCBI Taxonomy" id="2023191"/>
    <lineage>
        <taxon>Bacteria</taxon>
        <taxon>Pseudomonadati</taxon>
        <taxon>Spirochaetota</taxon>
        <taxon>Spirochaetia</taxon>
        <taxon>Leptospirales</taxon>
        <taxon>Leptospiraceae</taxon>
        <taxon>Leptospira</taxon>
    </lineage>
</organism>
<keyword evidence="1" id="KW-0472">Membrane</keyword>
<accession>A0A2M9ZPB9</accession>
<evidence type="ECO:0000313" key="4">
    <source>
        <dbReference type="Proteomes" id="UP000231962"/>
    </source>
</evidence>
<feature type="transmembrane region" description="Helical" evidence="1">
    <location>
        <begin position="12"/>
        <end position="33"/>
    </location>
</feature>
<evidence type="ECO:0000256" key="1">
    <source>
        <dbReference type="SAM" id="Phobius"/>
    </source>
</evidence>
<dbReference type="EMBL" id="NPDY01000002">
    <property type="protein sequence ID" value="PJZ70723.1"/>
    <property type="molecule type" value="Genomic_DNA"/>
</dbReference>
<feature type="transmembrane region" description="Helical" evidence="1">
    <location>
        <begin position="140"/>
        <end position="161"/>
    </location>
</feature>
<comment type="caution">
    <text evidence="3">The sequence shown here is derived from an EMBL/GenBank/DDBJ whole genome shotgun (WGS) entry which is preliminary data.</text>
</comment>
<dbReference type="Proteomes" id="UP000231962">
    <property type="component" value="Unassembled WGS sequence"/>
</dbReference>
<evidence type="ECO:0000313" key="5">
    <source>
        <dbReference type="Proteomes" id="UP000231990"/>
    </source>
</evidence>
<dbReference type="OrthoDB" id="338920at2"/>
<dbReference type="Proteomes" id="UP000231990">
    <property type="component" value="Unassembled WGS sequence"/>
</dbReference>
<dbReference type="EMBL" id="NPDZ01000003">
    <property type="protein sequence ID" value="PJZ73932.1"/>
    <property type="molecule type" value="Genomic_DNA"/>
</dbReference>